<comment type="caution">
    <text evidence="2">The sequence shown here is derived from an EMBL/GenBank/DDBJ whole genome shotgun (WGS) entry which is preliminary data.</text>
</comment>
<proteinExistence type="predicted"/>
<feature type="chain" id="PRO_5046281055" description="HdeA/HdeB family protein" evidence="1">
    <location>
        <begin position="26"/>
        <end position="120"/>
    </location>
</feature>
<keyword evidence="3" id="KW-1185">Reference proteome</keyword>
<evidence type="ECO:0008006" key="4">
    <source>
        <dbReference type="Google" id="ProtNLM"/>
    </source>
</evidence>
<name>A0ABW0ITZ1_9HYPH</name>
<accession>A0ABW0ITZ1</accession>
<dbReference type="Proteomes" id="UP001596053">
    <property type="component" value="Unassembled WGS sequence"/>
</dbReference>
<protein>
    <recommendedName>
        <fullName evidence="4">HdeA/HdeB family protein</fullName>
    </recommendedName>
</protein>
<evidence type="ECO:0000256" key="1">
    <source>
        <dbReference type="SAM" id="SignalP"/>
    </source>
</evidence>
<sequence>MATTSASTALILGALVLLPVSPASAQTEPAPPSQITGAWPEVKCQRWRSAYDEALKRFGRKGLGQEFITGNEAFIASGCQSRSDVCPRSAEELNFANVMVMAGMNAGLASTFMPYACRKS</sequence>
<evidence type="ECO:0000313" key="2">
    <source>
        <dbReference type="EMBL" id="MFC5420591.1"/>
    </source>
</evidence>
<gene>
    <name evidence="2" type="ORF">ACFPOB_13575</name>
</gene>
<organism evidence="2 3">
    <name type="scientific">Bosea eneae</name>
    <dbReference type="NCBI Taxonomy" id="151454"/>
    <lineage>
        <taxon>Bacteria</taxon>
        <taxon>Pseudomonadati</taxon>
        <taxon>Pseudomonadota</taxon>
        <taxon>Alphaproteobacteria</taxon>
        <taxon>Hyphomicrobiales</taxon>
        <taxon>Boseaceae</taxon>
        <taxon>Bosea</taxon>
    </lineage>
</organism>
<feature type="signal peptide" evidence="1">
    <location>
        <begin position="1"/>
        <end position="25"/>
    </location>
</feature>
<keyword evidence="1" id="KW-0732">Signal</keyword>
<dbReference type="RefSeq" id="WP_377798994.1">
    <property type="nucleotide sequence ID" value="NZ_JBHSLW010000018.1"/>
</dbReference>
<reference evidence="3" key="1">
    <citation type="journal article" date="2019" name="Int. J. Syst. Evol. Microbiol.">
        <title>The Global Catalogue of Microorganisms (GCM) 10K type strain sequencing project: providing services to taxonomists for standard genome sequencing and annotation.</title>
        <authorList>
            <consortium name="The Broad Institute Genomics Platform"/>
            <consortium name="The Broad Institute Genome Sequencing Center for Infectious Disease"/>
            <person name="Wu L."/>
            <person name="Ma J."/>
        </authorList>
    </citation>
    <scope>NUCLEOTIDE SEQUENCE [LARGE SCALE GENOMIC DNA]</scope>
    <source>
        <strain evidence="3">NCAIM B.01391</strain>
    </source>
</reference>
<evidence type="ECO:0000313" key="3">
    <source>
        <dbReference type="Proteomes" id="UP001596053"/>
    </source>
</evidence>
<dbReference type="EMBL" id="JBHSLW010000018">
    <property type="protein sequence ID" value="MFC5420591.1"/>
    <property type="molecule type" value="Genomic_DNA"/>
</dbReference>